<evidence type="ECO:0000313" key="3">
    <source>
        <dbReference type="EMBL" id="MFC5849455.1"/>
    </source>
</evidence>
<gene>
    <name evidence="3" type="ORF">ACFPQ6_14170</name>
</gene>
<evidence type="ECO:0000256" key="2">
    <source>
        <dbReference type="SAM" id="SignalP"/>
    </source>
</evidence>
<organism evidence="3 4">
    <name type="scientific">Deinococcus petrolearius</name>
    <dbReference type="NCBI Taxonomy" id="1751295"/>
    <lineage>
        <taxon>Bacteria</taxon>
        <taxon>Thermotogati</taxon>
        <taxon>Deinococcota</taxon>
        <taxon>Deinococci</taxon>
        <taxon>Deinococcales</taxon>
        <taxon>Deinococcaceae</taxon>
        <taxon>Deinococcus</taxon>
    </lineage>
</organism>
<feature type="transmembrane region" description="Helical" evidence="1">
    <location>
        <begin position="70"/>
        <end position="90"/>
    </location>
</feature>
<keyword evidence="1" id="KW-0472">Membrane</keyword>
<sequence length="128" mass="13908">MTMRNGRLWLLPAPVYVVASSLLAPALAATVTPESLKNSLQGAGAPTQEALQKVGCTVMGVFVTEDNLRFLFAFLFIVLLGGVAAAFAFAQYNNDVLDWSKLGLFIVFYFVALGVIYFVVRNWLGCPI</sequence>
<keyword evidence="1" id="KW-1133">Transmembrane helix</keyword>
<accession>A0ABW1DLE1</accession>
<name>A0ABW1DLE1_9DEIO</name>
<evidence type="ECO:0000313" key="4">
    <source>
        <dbReference type="Proteomes" id="UP001595979"/>
    </source>
</evidence>
<proteinExistence type="predicted"/>
<keyword evidence="4" id="KW-1185">Reference proteome</keyword>
<feature type="transmembrane region" description="Helical" evidence="1">
    <location>
        <begin position="102"/>
        <end position="120"/>
    </location>
</feature>
<evidence type="ECO:0000256" key="1">
    <source>
        <dbReference type="SAM" id="Phobius"/>
    </source>
</evidence>
<feature type="signal peptide" evidence="2">
    <location>
        <begin position="1"/>
        <end position="28"/>
    </location>
</feature>
<comment type="caution">
    <text evidence="3">The sequence shown here is derived from an EMBL/GenBank/DDBJ whole genome shotgun (WGS) entry which is preliminary data.</text>
</comment>
<dbReference type="RefSeq" id="WP_380050614.1">
    <property type="nucleotide sequence ID" value="NZ_JBHSOH010000020.1"/>
</dbReference>
<dbReference type="Proteomes" id="UP001595979">
    <property type="component" value="Unassembled WGS sequence"/>
</dbReference>
<dbReference type="EMBL" id="JBHSOH010000020">
    <property type="protein sequence ID" value="MFC5849455.1"/>
    <property type="molecule type" value="Genomic_DNA"/>
</dbReference>
<keyword evidence="2" id="KW-0732">Signal</keyword>
<protein>
    <submittedName>
        <fullName evidence="3">Uncharacterized protein</fullName>
    </submittedName>
</protein>
<keyword evidence="1" id="KW-0812">Transmembrane</keyword>
<reference evidence="4" key="1">
    <citation type="journal article" date="2019" name="Int. J. Syst. Evol. Microbiol.">
        <title>The Global Catalogue of Microorganisms (GCM) 10K type strain sequencing project: providing services to taxonomists for standard genome sequencing and annotation.</title>
        <authorList>
            <consortium name="The Broad Institute Genomics Platform"/>
            <consortium name="The Broad Institute Genome Sequencing Center for Infectious Disease"/>
            <person name="Wu L."/>
            <person name="Ma J."/>
        </authorList>
    </citation>
    <scope>NUCLEOTIDE SEQUENCE [LARGE SCALE GENOMIC DNA]</scope>
    <source>
        <strain evidence="4">CGMCC 1.15053</strain>
    </source>
</reference>
<feature type="chain" id="PRO_5047107667" evidence="2">
    <location>
        <begin position="29"/>
        <end position="128"/>
    </location>
</feature>